<evidence type="ECO:0000256" key="14">
    <source>
        <dbReference type="ARBA" id="ARBA00022927"/>
    </source>
</evidence>
<reference evidence="20 21" key="1">
    <citation type="journal article" date="2024" name="BMC Genomics">
        <title>Genome assembly of redclaw crayfish (Cherax quadricarinatus) provides insights into its immune adaptation and hypoxia tolerance.</title>
        <authorList>
            <person name="Liu Z."/>
            <person name="Zheng J."/>
            <person name="Li H."/>
            <person name="Fang K."/>
            <person name="Wang S."/>
            <person name="He J."/>
            <person name="Zhou D."/>
            <person name="Weng S."/>
            <person name="Chi M."/>
            <person name="Gu Z."/>
            <person name="He J."/>
            <person name="Li F."/>
            <person name="Wang M."/>
        </authorList>
    </citation>
    <scope>NUCLEOTIDE SEQUENCE [LARGE SCALE GENOMIC DNA]</scope>
    <source>
        <strain evidence="20">ZL_2023a</strain>
    </source>
</reference>
<dbReference type="GO" id="GO:0016558">
    <property type="term" value="P:protein import into peroxisome matrix"/>
    <property type="evidence" value="ECO:0007669"/>
    <property type="project" value="InterPro"/>
</dbReference>
<dbReference type="SMART" id="SM00184">
    <property type="entry name" value="RING"/>
    <property type="match status" value="1"/>
</dbReference>
<name>A0AAW0XJM5_CHEQU</name>
<dbReference type="InterPro" id="IPR013083">
    <property type="entry name" value="Znf_RING/FYVE/PHD"/>
</dbReference>
<evidence type="ECO:0000256" key="4">
    <source>
        <dbReference type="ARBA" id="ARBA00008704"/>
    </source>
</evidence>
<accession>A0AAW0XJM5</accession>
<keyword evidence="11 18" id="KW-0863">Zinc-finger</keyword>
<keyword evidence="17" id="KW-0576">Peroxisome</keyword>
<keyword evidence="15" id="KW-1133">Transmembrane helix</keyword>
<dbReference type="PANTHER" id="PTHR23350">
    <property type="entry name" value="PEROXISOME ASSEMBLY PROTEIN 10"/>
    <property type="match status" value="1"/>
</dbReference>
<keyword evidence="13" id="KW-0862">Zinc</keyword>
<evidence type="ECO:0000256" key="16">
    <source>
        <dbReference type="ARBA" id="ARBA00023136"/>
    </source>
</evidence>
<comment type="similarity">
    <text evidence="4">Belongs to the pex2/pex10/pex12 family.</text>
</comment>
<evidence type="ECO:0000256" key="3">
    <source>
        <dbReference type="ARBA" id="ARBA00004906"/>
    </source>
</evidence>
<evidence type="ECO:0000256" key="11">
    <source>
        <dbReference type="ARBA" id="ARBA00022771"/>
    </source>
</evidence>
<dbReference type="InterPro" id="IPR025654">
    <property type="entry name" value="PEX2/10"/>
</dbReference>
<evidence type="ECO:0000256" key="2">
    <source>
        <dbReference type="ARBA" id="ARBA00004585"/>
    </source>
</evidence>
<dbReference type="GO" id="GO:0061630">
    <property type="term" value="F:ubiquitin protein ligase activity"/>
    <property type="evidence" value="ECO:0007669"/>
    <property type="project" value="UniProtKB-EC"/>
</dbReference>
<dbReference type="EMBL" id="JARKIK010000035">
    <property type="protein sequence ID" value="KAK8739879.1"/>
    <property type="molecule type" value="Genomic_DNA"/>
</dbReference>
<keyword evidence="10" id="KW-0479">Metal-binding</keyword>
<comment type="subcellular location">
    <subcellularLocation>
        <location evidence="2">Peroxisome membrane</location>
        <topology evidence="2">Multi-pass membrane protein</topology>
    </subcellularLocation>
</comment>
<keyword evidence="6" id="KW-0813">Transport</keyword>
<evidence type="ECO:0000313" key="21">
    <source>
        <dbReference type="Proteomes" id="UP001445076"/>
    </source>
</evidence>
<dbReference type="InterPro" id="IPR006845">
    <property type="entry name" value="Pex_N"/>
</dbReference>
<keyword evidence="14" id="KW-0653">Protein transport</keyword>
<evidence type="ECO:0000256" key="6">
    <source>
        <dbReference type="ARBA" id="ARBA00022448"/>
    </source>
</evidence>
<dbReference type="PROSITE" id="PS50089">
    <property type="entry name" value="ZF_RING_2"/>
    <property type="match status" value="1"/>
</dbReference>
<evidence type="ECO:0000256" key="1">
    <source>
        <dbReference type="ARBA" id="ARBA00000900"/>
    </source>
</evidence>
<dbReference type="EMBL" id="JARKIK010000035">
    <property type="protein sequence ID" value="KAK8739878.1"/>
    <property type="molecule type" value="Genomic_DNA"/>
</dbReference>
<evidence type="ECO:0000256" key="5">
    <source>
        <dbReference type="ARBA" id="ARBA00012483"/>
    </source>
</evidence>
<evidence type="ECO:0000256" key="7">
    <source>
        <dbReference type="ARBA" id="ARBA00022593"/>
    </source>
</evidence>
<dbReference type="Gene3D" id="3.30.40.10">
    <property type="entry name" value="Zinc/RING finger domain, C3HC4 (zinc finger)"/>
    <property type="match status" value="1"/>
</dbReference>
<comment type="pathway">
    <text evidence="3">Protein modification; protein ubiquitination.</text>
</comment>
<dbReference type="EC" id="2.3.2.27" evidence="5"/>
<evidence type="ECO:0000256" key="15">
    <source>
        <dbReference type="ARBA" id="ARBA00022989"/>
    </source>
</evidence>
<dbReference type="SUPFAM" id="SSF57850">
    <property type="entry name" value="RING/U-box"/>
    <property type="match status" value="1"/>
</dbReference>
<comment type="caution">
    <text evidence="20">The sequence shown here is derived from an EMBL/GenBank/DDBJ whole genome shotgun (WGS) entry which is preliminary data.</text>
</comment>
<dbReference type="InterPro" id="IPR017907">
    <property type="entry name" value="Znf_RING_CS"/>
</dbReference>
<keyword evidence="8" id="KW-0808">Transferase</keyword>
<evidence type="ECO:0000256" key="8">
    <source>
        <dbReference type="ARBA" id="ARBA00022679"/>
    </source>
</evidence>
<evidence type="ECO:0000256" key="18">
    <source>
        <dbReference type="PROSITE-ProRule" id="PRU00175"/>
    </source>
</evidence>
<evidence type="ECO:0000256" key="17">
    <source>
        <dbReference type="ARBA" id="ARBA00023140"/>
    </source>
</evidence>
<evidence type="ECO:0000256" key="10">
    <source>
        <dbReference type="ARBA" id="ARBA00022723"/>
    </source>
</evidence>
<evidence type="ECO:0000256" key="12">
    <source>
        <dbReference type="ARBA" id="ARBA00022786"/>
    </source>
</evidence>
<evidence type="ECO:0000259" key="19">
    <source>
        <dbReference type="PROSITE" id="PS50089"/>
    </source>
</evidence>
<dbReference type="GO" id="GO:0005778">
    <property type="term" value="C:peroxisomal membrane"/>
    <property type="evidence" value="ECO:0007669"/>
    <property type="project" value="UniProtKB-SubCell"/>
</dbReference>
<keyword evidence="9" id="KW-0812">Transmembrane</keyword>
<keyword evidence="12" id="KW-0833">Ubl conjugation pathway</keyword>
<protein>
    <recommendedName>
        <fullName evidence="5">RING-type E3 ubiquitin transferase</fullName>
        <ecNumber evidence="5">2.3.2.27</ecNumber>
    </recommendedName>
</protein>
<keyword evidence="21" id="KW-1185">Reference proteome</keyword>
<evidence type="ECO:0000256" key="9">
    <source>
        <dbReference type="ARBA" id="ARBA00022692"/>
    </source>
</evidence>
<proteinExistence type="inferred from homology"/>
<comment type="catalytic activity">
    <reaction evidence="1">
        <text>S-ubiquitinyl-[E2 ubiquitin-conjugating enzyme]-L-cysteine + [acceptor protein]-L-lysine = [E2 ubiquitin-conjugating enzyme]-L-cysteine + N(6)-ubiquitinyl-[acceptor protein]-L-lysine.</text>
        <dbReference type="EC" id="2.3.2.27"/>
    </reaction>
</comment>
<dbReference type="Proteomes" id="UP001445076">
    <property type="component" value="Unassembled WGS sequence"/>
</dbReference>
<dbReference type="InterPro" id="IPR001841">
    <property type="entry name" value="Znf_RING"/>
</dbReference>
<organism evidence="20 21">
    <name type="scientific">Cherax quadricarinatus</name>
    <name type="common">Australian red claw crayfish</name>
    <dbReference type="NCBI Taxonomy" id="27406"/>
    <lineage>
        <taxon>Eukaryota</taxon>
        <taxon>Metazoa</taxon>
        <taxon>Ecdysozoa</taxon>
        <taxon>Arthropoda</taxon>
        <taxon>Crustacea</taxon>
        <taxon>Multicrustacea</taxon>
        <taxon>Malacostraca</taxon>
        <taxon>Eumalacostraca</taxon>
        <taxon>Eucarida</taxon>
        <taxon>Decapoda</taxon>
        <taxon>Pleocyemata</taxon>
        <taxon>Astacidea</taxon>
        <taxon>Parastacoidea</taxon>
        <taxon>Parastacidae</taxon>
        <taxon>Cherax</taxon>
    </lineage>
</organism>
<dbReference type="GO" id="GO:0008270">
    <property type="term" value="F:zinc ion binding"/>
    <property type="evidence" value="ECO:0007669"/>
    <property type="project" value="UniProtKB-KW"/>
</dbReference>
<dbReference type="PROSITE" id="PS00518">
    <property type="entry name" value="ZF_RING_1"/>
    <property type="match status" value="1"/>
</dbReference>
<sequence length="289" mass="33101">MPFQQAGAAEVLRASQKDESFVDYLKNCVSEIVQRSAGTRVWLDIHKYAECLCEFAYYSLTTLCLRQTLGEEYTGILQVNRTRKSLPNTLERVTMVMLKCFGPEVIHKALCKLENSARSGKLSSYLRPELKNLVLQHMPTLRYSITLLHRIHLATFYFSGAFYHLSKRLTGIKYVLVREWFGDNSATRSFQILGMVLLTHIILTTVSAIYTQLFFKPPPESTQPLTKCYVESKKQCSLCLDERKHSSVMPCGHLFCWQCIQECLQTSQQCPLCRHPATPAQVVPLLNYD</sequence>
<reference evidence="20" key="2">
    <citation type="submission" date="2024-01" db="EMBL/GenBank/DDBJ databases">
        <authorList>
            <person name="He J."/>
            <person name="Wang M."/>
            <person name="Zheng J."/>
            <person name="Liu Z."/>
        </authorList>
    </citation>
    <scope>NUCLEOTIDE SEQUENCE</scope>
    <source>
        <strain evidence="20">ZL_2023a</strain>
        <tissue evidence="20">Muscle</tissue>
    </source>
</reference>
<gene>
    <name evidence="20" type="ORF">OTU49_003240</name>
</gene>
<dbReference type="CDD" id="cd16527">
    <property type="entry name" value="RING-HC_PEX10"/>
    <property type="match status" value="1"/>
</dbReference>
<evidence type="ECO:0000313" key="20">
    <source>
        <dbReference type="EMBL" id="KAK8739879.1"/>
    </source>
</evidence>
<dbReference type="Pfam" id="PF13920">
    <property type="entry name" value="zf-C3HC4_3"/>
    <property type="match status" value="1"/>
</dbReference>
<feature type="domain" description="RING-type" evidence="19">
    <location>
        <begin position="236"/>
        <end position="274"/>
    </location>
</feature>
<dbReference type="PANTHER" id="PTHR23350:SF0">
    <property type="entry name" value="PEROXISOME BIOGENESIS FACTOR 10"/>
    <property type="match status" value="1"/>
</dbReference>
<dbReference type="AlphaFoldDB" id="A0AAW0XJM5"/>
<evidence type="ECO:0000256" key="13">
    <source>
        <dbReference type="ARBA" id="ARBA00022833"/>
    </source>
</evidence>
<keyword evidence="7" id="KW-0962">Peroxisome biogenesis</keyword>
<keyword evidence="16" id="KW-0472">Membrane</keyword>
<dbReference type="Pfam" id="PF04757">
    <property type="entry name" value="Pex2_Pex12"/>
    <property type="match status" value="1"/>
</dbReference>